<dbReference type="Pfam" id="PF06508">
    <property type="entry name" value="QueC"/>
    <property type="match status" value="1"/>
</dbReference>
<sequence length="461" mass="52454">MNVISDFQKVSERHLHILETGKQAPRRGRKECVFATIGSEIKCDKDIFDSYSYEGWKDIHHDLLIVCAAVEYADRRWARSARQWSRPIHATIPVLELATWLDANVQQHLRDTLRHLTGDDWRFTFVQNEAPASDKDRQPPLFPNQRKEFAIAYSEGLDSWCVSGLYNENDVAVRVHVSKYRARRRKDEQPFDRLPFNVTVKPSQEDSARSRGFKFAAITAIAAHLSKVSRIIVPESGQGALGPVLLPLRNIYPDYRNYPTFFRRMEKFIKALLGVDLTYEQPRLWHTKGQTIAAFLAKPGVSAEQVINTRSCWQQRHNVRVGGGKPRQCGICAACQLRRMSLHAAGVEEPLAAYSVSDLQASRFESALPKQNSFQPTSTLYEYGFMGTRHLQQLTDFAAEPDAKHKPYVLELAEALGTSMVDVQSNLRDMLNRHSEEWAAFVAAQGDESFLTLWTKGGRYG</sequence>
<evidence type="ECO:0000313" key="2">
    <source>
        <dbReference type="EMBL" id="AXO16499.1"/>
    </source>
</evidence>
<dbReference type="EMBL" id="CP031555">
    <property type="protein sequence ID" value="AXO16499.1"/>
    <property type="molecule type" value="Genomic_DNA"/>
</dbReference>
<reference evidence="2 3" key="1">
    <citation type="submission" date="2018-08" db="EMBL/GenBank/DDBJ databases">
        <title>Complete genome sequence of type strain Thalassospira indica MCCC 1A01103T, isolated from isolated from deep seawater of the Indian Ocean.</title>
        <authorList>
            <person name="Liu Y."/>
        </authorList>
    </citation>
    <scope>NUCLEOTIDE SEQUENCE [LARGE SCALE GENOMIC DNA]</scope>
    <source>
        <strain evidence="2 3">PB8BT</strain>
    </source>
</reference>
<dbReference type="SUPFAM" id="SSF52402">
    <property type="entry name" value="Adenine nucleotide alpha hydrolases-like"/>
    <property type="match status" value="1"/>
</dbReference>
<dbReference type="Gene3D" id="3.40.50.620">
    <property type="entry name" value="HUPs"/>
    <property type="match status" value="1"/>
</dbReference>
<keyword evidence="1" id="KW-0671">Queuosine biosynthesis</keyword>
<organism evidence="2 3">
    <name type="scientific">Thalassospira indica</name>
    <dbReference type="NCBI Taxonomy" id="1891279"/>
    <lineage>
        <taxon>Bacteria</taxon>
        <taxon>Pseudomonadati</taxon>
        <taxon>Pseudomonadota</taxon>
        <taxon>Alphaproteobacteria</taxon>
        <taxon>Rhodospirillales</taxon>
        <taxon>Thalassospiraceae</taxon>
        <taxon>Thalassospira</taxon>
    </lineage>
</organism>
<accession>A0ABN5NLA1</accession>
<protein>
    <recommendedName>
        <fullName evidence="4">ATPase</fullName>
    </recommendedName>
</protein>
<dbReference type="Proteomes" id="UP000256971">
    <property type="component" value="Chromosome"/>
</dbReference>
<evidence type="ECO:0000256" key="1">
    <source>
        <dbReference type="ARBA" id="ARBA00022785"/>
    </source>
</evidence>
<keyword evidence="3" id="KW-1185">Reference proteome</keyword>
<gene>
    <name evidence="2" type="ORF">DY252_21380</name>
</gene>
<proteinExistence type="predicted"/>
<evidence type="ECO:0008006" key="4">
    <source>
        <dbReference type="Google" id="ProtNLM"/>
    </source>
</evidence>
<dbReference type="InterPro" id="IPR014729">
    <property type="entry name" value="Rossmann-like_a/b/a_fold"/>
</dbReference>
<dbReference type="InterPro" id="IPR018317">
    <property type="entry name" value="QueC"/>
</dbReference>
<name>A0ABN5NLA1_9PROT</name>
<evidence type="ECO:0000313" key="3">
    <source>
        <dbReference type="Proteomes" id="UP000256971"/>
    </source>
</evidence>
<dbReference type="RefSeq" id="WP_082923591.1">
    <property type="nucleotide sequence ID" value="NZ_CP031555.1"/>
</dbReference>